<evidence type="ECO:0000313" key="2">
    <source>
        <dbReference type="EMBL" id="RKP22360.1"/>
    </source>
</evidence>
<dbReference type="EMBL" id="KZ992208">
    <property type="protein sequence ID" value="RKP22360.1"/>
    <property type="molecule type" value="Genomic_DNA"/>
</dbReference>
<proteinExistence type="predicted"/>
<accession>A0A4P9YU35</accession>
<feature type="compositionally biased region" description="Basic and acidic residues" evidence="1">
    <location>
        <begin position="7"/>
        <end position="17"/>
    </location>
</feature>
<sequence length="158" mass="18478">MALSHDSLSHLRPRENPNDEGDLSPFAIKKYIGWDFEDSEEEEEEEEEEEDEAEDSEEEEDTDEDDDESDESDDLLFEPGHAKMHAVASHASTPHQHRQQHRQQRASRRRRRRRRRRQHEPSAGQRAAAMAGSMIELINEACDLIHWIASVWLVGYYI</sequence>
<dbReference type="Proteomes" id="UP000278143">
    <property type="component" value="Unassembled WGS sequence"/>
</dbReference>
<organism evidence="2 3">
    <name type="scientific">Syncephalis pseudoplumigaleata</name>
    <dbReference type="NCBI Taxonomy" id="1712513"/>
    <lineage>
        <taxon>Eukaryota</taxon>
        <taxon>Fungi</taxon>
        <taxon>Fungi incertae sedis</taxon>
        <taxon>Zoopagomycota</taxon>
        <taxon>Zoopagomycotina</taxon>
        <taxon>Zoopagomycetes</taxon>
        <taxon>Zoopagales</taxon>
        <taxon>Piptocephalidaceae</taxon>
        <taxon>Syncephalis</taxon>
    </lineage>
</organism>
<protein>
    <submittedName>
        <fullName evidence="2">Uncharacterized protein</fullName>
    </submittedName>
</protein>
<dbReference type="AlphaFoldDB" id="A0A4P9YU35"/>
<feature type="compositionally biased region" description="Acidic residues" evidence="1">
    <location>
        <begin position="35"/>
        <end position="76"/>
    </location>
</feature>
<keyword evidence="3" id="KW-1185">Reference proteome</keyword>
<feature type="region of interest" description="Disordered" evidence="1">
    <location>
        <begin position="1"/>
        <end position="127"/>
    </location>
</feature>
<evidence type="ECO:0000313" key="3">
    <source>
        <dbReference type="Proteomes" id="UP000278143"/>
    </source>
</evidence>
<name>A0A4P9YU35_9FUNG</name>
<dbReference type="OrthoDB" id="10627690at2759"/>
<feature type="compositionally biased region" description="Basic residues" evidence="1">
    <location>
        <begin position="95"/>
        <end position="118"/>
    </location>
</feature>
<evidence type="ECO:0000256" key="1">
    <source>
        <dbReference type="SAM" id="MobiDB-lite"/>
    </source>
</evidence>
<reference evidence="3" key="1">
    <citation type="journal article" date="2018" name="Nat. Microbiol.">
        <title>Leveraging single-cell genomics to expand the fungal tree of life.</title>
        <authorList>
            <person name="Ahrendt S.R."/>
            <person name="Quandt C.A."/>
            <person name="Ciobanu D."/>
            <person name="Clum A."/>
            <person name="Salamov A."/>
            <person name="Andreopoulos B."/>
            <person name="Cheng J.F."/>
            <person name="Woyke T."/>
            <person name="Pelin A."/>
            <person name="Henrissat B."/>
            <person name="Reynolds N.K."/>
            <person name="Benny G.L."/>
            <person name="Smith M.E."/>
            <person name="James T.Y."/>
            <person name="Grigoriev I.V."/>
        </authorList>
    </citation>
    <scope>NUCLEOTIDE SEQUENCE [LARGE SCALE GENOMIC DNA]</scope>
    <source>
        <strain evidence="3">Benny S71-1</strain>
    </source>
</reference>
<gene>
    <name evidence="2" type="ORF">SYNPS1DRAFT_32058</name>
</gene>